<dbReference type="Proteomes" id="UP000050761">
    <property type="component" value="Unassembled WGS sequence"/>
</dbReference>
<organism evidence="2 3">
    <name type="scientific">Heligmosomoides polygyrus</name>
    <name type="common">Parasitic roundworm</name>
    <dbReference type="NCBI Taxonomy" id="6339"/>
    <lineage>
        <taxon>Eukaryota</taxon>
        <taxon>Metazoa</taxon>
        <taxon>Ecdysozoa</taxon>
        <taxon>Nematoda</taxon>
        <taxon>Chromadorea</taxon>
        <taxon>Rhabditida</taxon>
        <taxon>Rhabditina</taxon>
        <taxon>Rhabditomorpha</taxon>
        <taxon>Strongyloidea</taxon>
        <taxon>Heligmosomidae</taxon>
        <taxon>Heligmosomoides</taxon>
    </lineage>
</organism>
<gene>
    <name evidence="1" type="ORF">HPBE_LOCUS18353</name>
</gene>
<protein>
    <submittedName>
        <fullName evidence="1 3">Uncharacterized protein</fullName>
    </submittedName>
</protein>
<accession>A0A183G8X1</accession>
<sequence length="196" mass="21557">MVWSPTHEESCQFLYLSKMKGQMLGNVWLSESKEFALSWKPTNPSVVDCGHAFYGPGRISRSGRSHSQSVGLVTSNQLAAQLLAVENASQGAVVTLFRHALISLCDKINSLAFSLHSALLVDPTYVVRTMLQRLDIAATLPVIYHGNGVLQIYRCFSIPAPNYSLRPFNATCYAKPSVKVVLPSGTSVSLFWIPLR</sequence>
<name>A0A183G8X1_HELPZ</name>
<proteinExistence type="predicted"/>
<dbReference type="AlphaFoldDB" id="A0A183G8X1"/>
<dbReference type="OrthoDB" id="5869299at2759"/>
<evidence type="ECO:0000313" key="2">
    <source>
        <dbReference type="Proteomes" id="UP000050761"/>
    </source>
</evidence>
<evidence type="ECO:0000313" key="1">
    <source>
        <dbReference type="EMBL" id="VDP11258.1"/>
    </source>
</evidence>
<reference evidence="1 2" key="1">
    <citation type="submission" date="2018-11" db="EMBL/GenBank/DDBJ databases">
        <authorList>
            <consortium name="Pathogen Informatics"/>
        </authorList>
    </citation>
    <scope>NUCLEOTIDE SEQUENCE [LARGE SCALE GENOMIC DNA]</scope>
</reference>
<evidence type="ECO:0000313" key="3">
    <source>
        <dbReference type="WBParaSite" id="HPBE_0001835401-mRNA-1"/>
    </source>
</evidence>
<keyword evidence="2" id="KW-1185">Reference proteome</keyword>
<dbReference type="EMBL" id="UZAH01030633">
    <property type="protein sequence ID" value="VDP11258.1"/>
    <property type="molecule type" value="Genomic_DNA"/>
</dbReference>
<accession>A0A3P8BNU6</accession>
<reference evidence="3" key="2">
    <citation type="submission" date="2019-09" db="UniProtKB">
        <authorList>
            <consortium name="WormBaseParasite"/>
        </authorList>
    </citation>
    <scope>IDENTIFICATION</scope>
</reference>
<dbReference type="WBParaSite" id="HPBE_0001835401-mRNA-1">
    <property type="protein sequence ID" value="HPBE_0001835401-mRNA-1"/>
    <property type="gene ID" value="HPBE_0001835401"/>
</dbReference>